<gene>
    <name evidence="2" type="ORF">BKK80_31875</name>
</gene>
<feature type="domain" description="NAD-dependent epimerase/dehydratase" evidence="1">
    <location>
        <begin position="18"/>
        <end position="250"/>
    </location>
</feature>
<dbReference type="Pfam" id="PF01370">
    <property type="entry name" value="Epimerase"/>
    <property type="match status" value="1"/>
</dbReference>
<dbReference type="InterPro" id="IPR013445">
    <property type="entry name" value="CDP_4_6_deHydtase"/>
</dbReference>
<dbReference type="Proteomes" id="UP000177515">
    <property type="component" value="Chromosome 2"/>
</dbReference>
<evidence type="ECO:0000259" key="1">
    <source>
        <dbReference type="Pfam" id="PF01370"/>
    </source>
</evidence>
<proteinExistence type="predicted"/>
<sequence>MEGLAVKQFGDIFAGRRVLLTGHTGFKGSWLALWLTRLGASVTGYALAPTGERNHWRQLDLPVAHREGDLRDLAGLDAAFAASRPEIVFHLAAQPLVRQSYREPLDTWSVNLMGTANLLELCRRHPQVRAVVVVTTDKVYHNREWAWGYRESDTLGGIDPYAASKAAAELAAQSYRQAFLEARGILLATARAGNVIGGGDWSEDRLLPDLVRAQAAGQPLQVRSPRATRPWQHVLDCLSGYLLLGQRLLAGDASCARAWNFGPAADDNRSVGAVLERMRAFWPELGWVDADTAGPHEAALLGLDSAEARKLLGWAPVWRLDDALRATAQWYRQALQGGAGLTHAQLADYIDCAAGAGAVWTSA</sequence>
<dbReference type="InterPro" id="IPR001509">
    <property type="entry name" value="Epimerase_deHydtase"/>
</dbReference>
<dbReference type="SUPFAM" id="SSF51735">
    <property type="entry name" value="NAD(P)-binding Rossmann-fold domains"/>
    <property type="match status" value="1"/>
</dbReference>
<dbReference type="NCBIfam" id="TIGR02622">
    <property type="entry name" value="CDP_4_6_dhtase"/>
    <property type="match status" value="1"/>
</dbReference>
<name>A0ABN4TWT4_9BURK</name>
<accession>A0ABN4TWT4</accession>
<evidence type="ECO:0000313" key="3">
    <source>
        <dbReference type="Proteomes" id="UP000177515"/>
    </source>
</evidence>
<protein>
    <submittedName>
        <fullName evidence="2">CDP-glucose 4,6-dehydratase</fullName>
    </submittedName>
</protein>
<reference evidence="2 3" key="1">
    <citation type="submission" date="2016-10" db="EMBL/GenBank/DDBJ databases">
        <title>Complete genome sequences of three Cupriavidus strains isolated from various Malaysian environments.</title>
        <authorList>
            <person name="Abdullah A.A.-A."/>
            <person name="Shafie N.A.H."/>
            <person name="Lau N.S."/>
        </authorList>
    </citation>
    <scope>NUCLEOTIDE SEQUENCE [LARGE SCALE GENOMIC DNA]</scope>
    <source>
        <strain evidence="2 3">USMAA1020</strain>
    </source>
</reference>
<dbReference type="InterPro" id="IPR050177">
    <property type="entry name" value="Lipid_A_modif_metabolic_enz"/>
</dbReference>
<keyword evidence="3" id="KW-1185">Reference proteome</keyword>
<dbReference type="InterPro" id="IPR036291">
    <property type="entry name" value="NAD(P)-bd_dom_sf"/>
</dbReference>
<dbReference type="EMBL" id="CP017755">
    <property type="protein sequence ID" value="AOZ10989.1"/>
    <property type="molecule type" value="Genomic_DNA"/>
</dbReference>
<dbReference type="Gene3D" id="3.90.25.10">
    <property type="entry name" value="UDP-galactose 4-epimerase, domain 1"/>
    <property type="match status" value="1"/>
</dbReference>
<dbReference type="PANTHER" id="PTHR43245:SF10">
    <property type="entry name" value="SUGAR DEHYDRATASE_EPIMERASE YFNG-RELATED"/>
    <property type="match status" value="1"/>
</dbReference>
<evidence type="ECO:0000313" key="2">
    <source>
        <dbReference type="EMBL" id="AOZ10989.1"/>
    </source>
</evidence>
<dbReference type="Gene3D" id="3.40.50.720">
    <property type="entry name" value="NAD(P)-binding Rossmann-like Domain"/>
    <property type="match status" value="1"/>
</dbReference>
<dbReference type="PANTHER" id="PTHR43245">
    <property type="entry name" value="BIFUNCTIONAL POLYMYXIN RESISTANCE PROTEIN ARNA"/>
    <property type="match status" value="1"/>
</dbReference>
<dbReference type="RefSeq" id="WP_071040308.1">
    <property type="nucleotide sequence ID" value="NZ_CP017755.1"/>
</dbReference>
<organism evidence="2 3">
    <name type="scientific">Cupriavidus malaysiensis</name>
    <dbReference type="NCBI Taxonomy" id="367825"/>
    <lineage>
        <taxon>Bacteria</taxon>
        <taxon>Pseudomonadati</taxon>
        <taxon>Pseudomonadota</taxon>
        <taxon>Betaproteobacteria</taxon>
        <taxon>Burkholderiales</taxon>
        <taxon>Burkholderiaceae</taxon>
        <taxon>Cupriavidus</taxon>
    </lineage>
</organism>